<keyword evidence="1" id="KW-0472">Membrane</keyword>
<protein>
    <submittedName>
        <fullName evidence="2">Uncharacterized protein</fullName>
    </submittedName>
</protein>
<reference evidence="2 3" key="1">
    <citation type="submission" date="2023-03" db="EMBL/GenBank/DDBJ databases">
        <title>Genome insight into feeding habits of ladybird beetles.</title>
        <authorList>
            <person name="Li H.-S."/>
            <person name="Huang Y.-H."/>
            <person name="Pang H."/>
        </authorList>
    </citation>
    <scope>NUCLEOTIDE SEQUENCE [LARGE SCALE GENOMIC DNA]</scope>
    <source>
        <strain evidence="2">SYSU_2023b</strain>
        <tissue evidence="2">Whole body</tissue>
    </source>
</reference>
<evidence type="ECO:0000256" key="1">
    <source>
        <dbReference type="SAM" id="Phobius"/>
    </source>
</evidence>
<keyword evidence="1" id="KW-0812">Transmembrane</keyword>
<feature type="transmembrane region" description="Helical" evidence="1">
    <location>
        <begin position="12"/>
        <end position="32"/>
    </location>
</feature>
<organism evidence="2 3">
    <name type="scientific">Henosepilachna vigintioctopunctata</name>
    <dbReference type="NCBI Taxonomy" id="420089"/>
    <lineage>
        <taxon>Eukaryota</taxon>
        <taxon>Metazoa</taxon>
        <taxon>Ecdysozoa</taxon>
        <taxon>Arthropoda</taxon>
        <taxon>Hexapoda</taxon>
        <taxon>Insecta</taxon>
        <taxon>Pterygota</taxon>
        <taxon>Neoptera</taxon>
        <taxon>Endopterygota</taxon>
        <taxon>Coleoptera</taxon>
        <taxon>Polyphaga</taxon>
        <taxon>Cucujiformia</taxon>
        <taxon>Coccinelloidea</taxon>
        <taxon>Coccinellidae</taxon>
        <taxon>Epilachninae</taxon>
        <taxon>Epilachnini</taxon>
        <taxon>Henosepilachna</taxon>
    </lineage>
</organism>
<sequence length="148" mass="16962">MSKIVVYILDKIVWLLLFTIIATQSLQIAGVMEAPKSLNEISYPQQSEYDYQLSIVNNEARGKRQADIGEERSQFIDSLFSIPISTLTALNNLVQHSRPAIRKFRDYAMKRFEKTTTSPSESTVHTAQKRAFPVFFRAKEDNKTTTKN</sequence>
<dbReference type="AlphaFoldDB" id="A0AAW1TYZ9"/>
<dbReference type="EMBL" id="JARQZJ010000034">
    <property type="protein sequence ID" value="KAK9875884.1"/>
    <property type="molecule type" value="Genomic_DNA"/>
</dbReference>
<accession>A0AAW1TYZ9</accession>
<keyword evidence="1" id="KW-1133">Transmembrane helix</keyword>
<dbReference type="Proteomes" id="UP001431783">
    <property type="component" value="Unassembled WGS sequence"/>
</dbReference>
<proteinExistence type="predicted"/>
<keyword evidence="3" id="KW-1185">Reference proteome</keyword>
<evidence type="ECO:0000313" key="2">
    <source>
        <dbReference type="EMBL" id="KAK9875884.1"/>
    </source>
</evidence>
<name>A0AAW1TYZ9_9CUCU</name>
<gene>
    <name evidence="2" type="ORF">WA026_009670</name>
</gene>
<comment type="caution">
    <text evidence="2">The sequence shown here is derived from an EMBL/GenBank/DDBJ whole genome shotgun (WGS) entry which is preliminary data.</text>
</comment>
<evidence type="ECO:0000313" key="3">
    <source>
        <dbReference type="Proteomes" id="UP001431783"/>
    </source>
</evidence>